<evidence type="ECO:0000313" key="3">
    <source>
        <dbReference type="Proteomes" id="UP000015101"/>
    </source>
</evidence>
<dbReference type="EMBL" id="KB096457">
    <property type="protein sequence ID" value="ESO04798.1"/>
    <property type="molecule type" value="Genomic_DNA"/>
</dbReference>
<dbReference type="OrthoDB" id="10052789at2759"/>
<organism evidence="2 3">
    <name type="scientific">Helobdella robusta</name>
    <name type="common">Californian leech</name>
    <dbReference type="NCBI Taxonomy" id="6412"/>
    <lineage>
        <taxon>Eukaryota</taxon>
        <taxon>Metazoa</taxon>
        <taxon>Spiralia</taxon>
        <taxon>Lophotrochozoa</taxon>
        <taxon>Annelida</taxon>
        <taxon>Clitellata</taxon>
        <taxon>Hirudinea</taxon>
        <taxon>Rhynchobdellida</taxon>
        <taxon>Glossiphoniidae</taxon>
        <taxon>Helobdella</taxon>
    </lineage>
</organism>
<gene>
    <name evidence="2" type="primary">20204031</name>
    <name evidence="1" type="ORF">HELRODRAFT_172472</name>
</gene>
<dbReference type="EnsemblMetazoa" id="HelroT172472">
    <property type="protein sequence ID" value="HelroP172472"/>
    <property type="gene ID" value="HelroG172472"/>
</dbReference>
<reference evidence="3" key="1">
    <citation type="submission" date="2012-12" db="EMBL/GenBank/DDBJ databases">
        <authorList>
            <person name="Hellsten U."/>
            <person name="Grimwood J."/>
            <person name="Chapman J.A."/>
            <person name="Shapiro H."/>
            <person name="Aerts A."/>
            <person name="Otillar R.P."/>
            <person name="Terry A.Y."/>
            <person name="Boore J.L."/>
            <person name="Simakov O."/>
            <person name="Marletaz F."/>
            <person name="Cho S.-J."/>
            <person name="Edsinger-Gonzales E."/>
            <person name="Havlak P."/>
            <person name="Kuo D.-H."/>
            <person name="Larsson T."/>
            <person name="Lv J."/>
            <person name="Arendt D."/>
            <person name="Savage R."/>
            <person name="Osoegawa K."/>
            <person name="de Jong P."/>
            <person name="Lindberg D.R."/>
            <person name="Seaver E.C."/>
            <person name="Weisblat D.A."/>
            <person name="Putnam N.H."/>
            <person name="Grigoriev I.V."/>
            <person name="Rokhsar D.S."/>
        </authorList>
    </citation>
    <scope>NUCLEOTIDE SEQUENCE</scope>
</reference>
<evidence type="ECO:0000313" key="2">
    <source>
        <dbReference type="EnsemblMetazoa" id="HelroP172472"/>
    </source>
</evidence>
<reference evidence="1 3" key="2">
    <citation type="journal article" date="2013" name="Nature">
        <title>Insights into bilaterian evolution from three spiralian genomes.</title>
        <authorList>
            <person name="Simakov O."/>
            <person name="Marletaz F."/>
            <person name="Cho S.J."/>
            <person name="Edsinger-Gonzales E."/>
            <person name="Havlak P."/>
            <person name="Hellsten U."/>
            <person name="Kuo D.H."/>
            <person name="Larsson T."/>
            <person name="Lv J."/>
            <person name="Arendt D."/>
            <person name="Savage R."/>
            <person name="Osoegawa K."/>
            <person name="de Jong P."/>
            <person name="Grimwood J."/>
            <person name="Chapman J.A."/>
            <person name="Shapiro H."/>
            <person name="Aerts A."/>
            <person name="Otillar R.P."/>
            <person name="Terry A.Y."/>
            <person name="Boore J.L."/>
            <person name="Grigoriev I.V."/>
            <person name="Lindberg D.R."/>
            <person name="Seaver E.C."/>
            <person name="Weisblat D.A."/>
            <person name="Putnam N.H."/>
            <person name="Rokhsar D.S."/>
        </authorList>
    </citation>
    <scope>NUCLEOTIDE SEQUENCE</scope>
</reference>
<dbReference type="InParanoid" id="T1F5D2"/>
<reference evidence="2" key="3">
    <citation type="submission" date="2015-06" db="UniProtKB">
        <authorList>
            <consortium name="EnsemblMetazoa"/>
        </authorList>
    </citation>
    <scope>IDENTIFICATION</scope>
</reference>
<accession>T1F5D2</accession>
<proteinExistence type="predicted"/>
<dbReference type="AlphaFoldDB" id="T1F5D2"/>
<dbReference type="Proteomes" id="UP000015101">
    <property type="component" value="Unassembled WGS sequence"/>
</dbReference>
<dbReference type="RefSeq" id="XP_009017377.1">
    <property type="nucleotide sequence ID" value="XM_009019129.1"/>
</dbReference>
<dbReference type="EMBL" id="AMQM01004224">
    <property type="status" value="NOT_ANNOTATED_CDS"/>
    <property type="molecule type" value="Genomic_DNA"/>
</dbReference>
<keyword evidence="3" id="KW-1185">Reference proteome</keyword>
<evidence type="ECO:0000313" key="1">
    <source>
        <dbReference type="EMBL" id="ESO04798.1"/>
    </source>
</evidence>
<name>T1F5D2_HELRO</name>
<protein>
    <submittedName>
        <fullName evidence="1 2">Uncharacterized protein</fullName>
    </submittedName>
</protein>
<dbReference type="KEGG" id="hro:HELRODRAFT_172472"/>
<sequence>MSTCIMLTYYWNMGDISQAATAPLLQIDKNNTLLDWFNLHHQLCTDWVGAQGSVKLSQSVYKQTDKAPKKYKRERTKENRFLEKKFRAIKAAVGSLYTEAVGCRSLPILWFTDAMKGSPSYVNGGSAGEIYFSSMGGVWEKHDKVVEGLTSQSLTEICHFFSAEEKANEAADFEGKVCKSHIWDEQQNFVTIFPDADTQMNWSKAEAFRIAYAQPRIMISANTSIHNK</sequence>
<dbReference type="CTD" id="20204031"/>
<dbReference type="GeneID" id="20204031"/>
<dbReference type="HOGENOM" id="CLU_1215923_0_0_1"/>